<evidence type="ECO:0000256" key="5">
    <source>
        <dbReference type="ARBA" id="ARBA00023136"/>
    </source>
</evidence>
<keyword evidence="2" id="KW-0813">Transport</keyword>
<feature type="transmembrane region" description="Helical" evidence="6">
    <location>
        <begin position="206"/>
        <end position="227"/>
    </location>
</feature>
<keyword evidence="5 6" id="KW-0472">Membrane</keyword>
<dbReference type="InterPro" id="IPR022357">
    <property type="entry name" value="MIP_CS"/>
</dbReference>
<evidence type="ECO:0000256" key="4">
    <source>
        <dbReference type="ARBA" id="ARBA00022989"/>
    </source>
</evidence>
<evidence type="ECO:0000313" key="7">
    <source>
        <dbReference type="EMBL" id="HIK00648.1"/>
    </source>
</evidence>
<dbReference type="SUPFAM" id="SSF81338">
    <property type="entry name" value="Aquaporin-like"/>
    <property type="match status" value="1"/>
</dbReference>
<dbReference type="Gene3D" id="1.20.1080.10">
    <property type="entry name" value="Glycerol uptake facilitator protein"/>
    <property type="match status" value="1"/>
</dbReference>
<dbReference type="EMBL" id="DVAB01000032">
    <property type="protein sequence ID" value="HIK00648.1"/>
    <property type="molecule type" value="Genomic_DNA"/>
</dbReference>
<dbReference type="PRINTS" id="PR00783">
    <property type="entry name" value="MINTRINSICP"/>
</dbReference>
<keyword evidence="3 6" id="KW-0812">Transmembrane</keyword>
<protein>
    <submittedName>
        <fullName evidence="7">Aquaporin</fullName>
    </submittedName>
</protein>
<evidence type="ECO:0000313" key="8">
    <source>
        <dbReference type="Proteomes" id="UP000646946"/>
    </source>
</evidence>
<keyword evidence="8" id="KW-1185">Reference proteome</keyword>
<name>A0A832V1V3_9ARCH</name>
<feature type="transmembrane region" description="Helical" evidence="6">
    <location>
        <begin position="84"/>
        <end position="109"/>
    </location>
</feature>
<comment type="caution">
    <text evidence="7">The sequence shown here is derived from an EMBL/GenBank/DDBJ whole genome shotgun (WGS) entry which is preliminary data.</text>
</comment>
<dbReference type="InterPro" id="IPR000425">
    <property type="entry name" value="MIP"/>
</dbReference>
<dbReference type="AlphaFoldDB" id="A0A832V1V3"/>
<dbReference type="PANTHER" id="PTHR45724">
    <property type="entry name" value="AQUAPORIN NIP2-1"/>
    <property type="match status" value="1"/>
</dbReference>
<dbReference type="PROSITE" id="PS00221">
    <property type="entry name" value="MIP"/>
    <property type="match status" value="1"/>
</dbReference>
<comment type="subcellular location">
    <subcellularLocation>
        <location evidence="1">Membrane</location>
        <topology evidence="1">Multi-pass membrane protein</topology>
    </subcellularLocation>
</comment>
<feature type="transmembrane region" description="Helical" evidence="6">
    <location>
        <begin position="7"/>
        <end position="28"/>
    </location>
</feature>
<dbReference type="PANTHER" id="PTHR45724:SF13">
    <property type="entry name" value="AQUAPORIN NIP1-1-RELATED"/>
    <property type="match status" value="1"/>
</dbReference>
<sequence length="233" mass="23962">MNGKAYLAELIGTFTLVFFGSMSITVFAEIFKPLGAAGLIGIAFTHGLALMIIVYAYGQVSGAHVNPAITIGLMAAKKIEAGKGAVYIVMQLIGGAIAGILHWIILPVVGKATNYGVPALGELMIKTPMSGLFAELVLTIFLSLTVYGVVSGKVPQDASGFAIGGTLLITILIGGPLTGASLNPARFFGPALATFLGGGTNLIADAWQWIVYGVGPIIGALIGTLLYKFGMAD</sequence>
<dbReference type="InterPro" id="IPR034294">
    <property type="entry name" value="Aquaporin_transptr"/>
</dbReference>
<evidence type="ECO:0000256" key="3">
    <source>
        <dbReference type="ARBA" id="ARBA00022692"/>
    </source>
</evidence>
<gene>
    <name evidence="7" type="ORF">H1016_03855</name>
</gene>
<evidence type="ECO:0000256" key="1">
    <source>
        <dbReference type="ARBA" id="ARBA00004141"/>
    </source>
</evidence>
<accession>A0A832V1V3</accession>
<keyword evidence="4 6" id="KW-1133">Transmembrane helix</keyword>
<dbReference type="Pfam" id="PF00230">
    <property type="entry name" value="MIP"/>
    <property type="match status" value="1"/>
</dbReference>
<evidence type="ECO:0000256" key="6">
    <source>
        <dbReference type="SAM" id="Phobius"/>
    </source>
</evidence>
<feature type="transmembrane region" description="Helical" evidence="6">
    <location>
        <begin position="34"/>
        <end position="57"/>
    </location>
</feature>
<organism evidence="7 8">
    <name type="scientific">Candidatus Naiadarchaeum limnaeum</name>
    <dbReference type="NCBI Taxonomy" id="2756139"/>
    <lineage>
        <taxon>Archaea</taxon>
        <taxon>Candidatus Undinarchaeota</taxon>
        <taxon>Candidatus Undinarchaeia</taxon>
        <taxon>Candidatus Naiadarchaeales</taxon>
        <taxon>Candidatus Naiadarchaeaceae</taxon>
        <taxon>Candidatus Naiadarchaeum</taxon>
    </lineage>
</organism>
<dbReference type="GO" id="GO:0015267">
    <property type="term" value="F:channel activity"/>
    <property type="evidence" value="ECO:0007669"/>
    <property type="project" value="InterPro"/>
</dbReference>
<dbReference type="InterPro" id="IPR023271">
    <property type="entry name" value="Aquaporin-like"/>
</dbReference>
<feature type="transmembrane region" description="Helical" evidence="6">
    <location>
        <begin position="129"/>
        <end position="149"/>
    </location>
</feature>
<evidence type="ECO:0000256" key="2">
    <source>
        <dbReference type="ARBA" id="ARBA00022448"/>
    </source>
</evidence>
<reference evidence="7 8" key="1">
    <citation type="journal article" name="Nat. Commun.">
        <title>Undinarchaeota illuminate DPANN phylogeny and the impact of gene transfer on archaeal evolution.</title>
        <authorList>
            <person name="Dombrowski N."/>
            <person name="Williams T.A."/>
            <person name="Sun J."/>
            <person name="Woodcroft B.J."/>
            <person name="Lee J.H."/>
            <person name="Minh B.Q."/>
            <person name="Rinke C."/>
            <person name="Spang A."/>
        </authorList>
    </citation>
    <scope>NUCLEOTIDE SEQUENCE [LARGE SCALE GENOMIC DNA]</scope>
    <source>
        <strain evidence="7">MAG_bin1129</strain>
    </source>
</reference>
<proteinExistence type="predicted"/>
<dbReference type="GO" id="GO:0016020">
    <property type="term" value="C:membrane"/>
    <property type="evidence" value="ECO:0007669"/>
    <property type="project" value="UniProtKB-SubCell"/>
</dbReference>
<feature type="transmembrane region" description="Helical" evidence="6">
    <location>
        <begin position="161"/>
        <end position="182"/>
    </location>
</feature>
<dbReference type="Proteomes" id="UP000646946">
    <property type="component" value="Unassembled WGS sequence"/>
</dbReference>